<proteinExistence type="inferred from homology"/>
<dbReference type="PANTHER" id="PTHR42748:SF29">
    <property type="entry name" value="NMRA-LIKE DOMAIN-CONTAINING PROTEIN"/>
    <property type="match status" value="1"/>
</dbReference>
<keyword evidence="2" id="KW-0521">NADP</keyword>
<dbReference type="Pfam" id="PF05368">
    <property type="entry name" value="NmrA"/>
    <property type="match status" value="1"/>
</dbReference>
<evidence type="ECO:0000259" key="3">
    <source>
        <dbReference type="Pfam" id="PF05368"/>
    </source>
</evidence>
<evidence type="ECO:0000313" key="4">
    <source>
        <dbReference type="EMBL" id="KAH7313716.1"/>
    </source>
</evidence>
<dbReference type="Proteomes" id="UP000813444">
    <property type="component" value="Unassembled WGS sequence"/>
</dbReference>
<dbReference type="Gene3D" id="3.40.50.720">
    <property type="entry name" value="NAD(P)-binding Rossmann-like Domain"/>
    <property type="match status" value="1"/>
</dbReference>
<organism evidence="4 5">
    <name type="scientific">Stachybotrys elegans</name>
    <dbReference type="NCBI Taxonomy" id="80388"/>
    <lineage>
        <taxon>Eukaryota</taxon>
        <taxon>Fungi</taxon>
        <taxon>Dikarya</taxon>
        <taxon>Ascomycota</taxon>
        <taxon>Pezizomycotina</taxon>
        <taxon>Sordariomycetes</taxon>
        <taxon>Hypocreomycetidae</taxon>
        <taxon>Hypocreales</taxon>
        <taxon>Stachybotryaceae</taxon>
        <taxon>Stachybotrys</taxon>
    </lineage>
</organism>
<dbReference type="Gene3D" id="3.90.25.10">
    <property type="entry name" value="UDP-galactose 4-epimerase, domain 1"/>
    <property type="match status" value="1"/>
</dbReference>
<reference evidence="4" key="1">
    <citation type="journal article" date="2021" name="Nat. Commun.">
        <title>Genetic determinants of endophytism in the Arabidopsis root mycobiome.</title>
        <authorList>
            <person name="Mesny F."/>
            <person name="Miyauchi S."/>
            <person name="Thiergart T."/>
            <person name="Pickel B."/>
            <person name="Atanasova L."/>
            <person name="Karlsson M."/>
            <person name="Huettel B."/>
            <person name="Barry K.W."/>
            <person name="Haridas S."/>
            <person name="Chen C."/>
            <person name="Bauer D."/>
            <person name="Andreopoulos W."/>
            <person name="Pangilinan J."/>
            <person name="LaButti K."/>
            <person name="Riley R."/>
            <person name="Lipzen A."/>
            <person name="Clum A."/>
            <person name="Drula E."/>
            <person name="Henrissat B."/>
            <person name="Kohler A."/>
            <person name="Grigoriev I.V."/>
            <person name="Martin F.M."/>
            <person name="Hacquard S."/>
        </authorList>
    </citation>
    <scope>NUCLEOTIDE SEQUENCE</scope>
    <source>
        <strain evidence="4">MPI-CAGE-CH-0235</strain>
    </source>
</reference>
<comment type="similarity">
    <text evidence="1">Belongs to the NmrA-type oxidoreductase family.</text>
</comment>
<feature type="domain" description="NmrA-like" evidence="3">
    <location>
        <begin position="4"/>
        <end position="276"/>
    </location>
</feature>
<comment type="caution">
    <text evidence="4">The sequence shown here is derived from an EMBL/GenBank/DDBJ whole genome shotgun (WGS) entry which is preliminary data.</text>
</comment>
<name>A0A8K0SNQ1_9HYPO</name>
<dbReference type="GO" id="GO:0005634">
    <property type="term" value="C:nucleus"/>
    <property type="evidence" value="ECO:0007669"/>
    <property type="project" value="TreeGrafter"/>
</dbReference>
<accession>A0A8K0SNQ1</accession>
<dbReference type="InterPro" id="IPR008030">
    <property type="entry name" value="NmrA-like"/>
</dbReference>
<dbReference type="AlphaFoldDB" id="A0A8K0SNQ1"/>
<gene>
    <name evidence="4" type="ORF">B0I35DRAFT_277731</name>
</gene>
<sequence>MSSNIIAIVGATGNQGSSVAHTFLALPHWQVRCLTRNPSSPAAQALSAAGAEVVAADLEDPASLDRAFSDVTAVFLNTDFWVPFAAACARGVPPQESITEAWGTEVRHAKNAALAAAKQPSLRRFVYSALGPMARGSGGKYPHCAHWESKAAAADFMEKEVPELQGKLSMFYAGAYHDNALLYPQQYEGLDGWNIVLPDAAYTRMPVLRAKDASGPYVRALIEDEEPGVKLEAYDCLVSAQEAVDTWAKVTGKQAKLLTVSSEEMHRITGIPDEVLDGARSIAEFGYMAGVEGKVLRPEDLKNKVPGMAWEDILRQRGIDNVLATAVPRLF</sequence>
<dbReference type="InterPro" id="IPR036291">
    <property type="entry name" value="NAD(P)-bd_dom_sf"/>
</dbReference>
<dbReference type="PANTHER" id="PTHR42748">
    <property type="entry name" value="NITROGEN METABOLITE REPRESSION PROTEIN NMRA FAMILY MEMBER"/>
    <property type="match status" value="1"/>
</dbReference>
<evidence type="ECO:0000256" key="2">
    <source>
        <dbReference type="ARBA" id="ARBA00022857"/>
    </source>
</evidence>
<dbReference type="InterPro" id="IPR051164">
    <property type="entry name" value="NmrA-like_oxidored"/>
</dbReference>
<keyword evidence="5" id="KW-1185">Reference proteome</keyword>
<dbReference type="OrthoDB" id="300709at2759"/>
<dbReference type="SUPFAM" id="SSF51735">
    <property type="entry name" value="NAD(P)-binding Rossmann-fold domains"/>
    <property type="match status" value="1"/>
</dbReference>
<evidence type="ECO:0000256" key="1">
    <source>
        <dbReference type="ARBA" id="ARBA00006328"/>
    </source>
</evidence>
<evidence type="ECO:0000313" key="5">
    <source>
        <dbReference type="Proteomes" id="UP000813444"/>
    </source>
</evidence>
<protein>
    <recommendedName>
        <fullName evidence="3">NmrA-like domain-containing protein</fullName>
    </recommendedName>
</protein>
<dbReference type="EMBL" id="JAGPNK010000009">
    <property type="protein sequence ID" value="KAH7313716.1"/>
    <property type="molecule type" value="Genomic_DNA"/>
</dbReference>